<comment type="caution">
    <text evidence="13">The sequence shown here is derived from an EMBL/GenBank/DDBJ whole genome shotgun (WGS) entry which is preliminary data.</text>
</comment>
<feature type="compositionally biased region" description="Polar residues" evidence="11">
    <location>
        <begin position="94"/>
        <end position="106"/>
    </location>
</feature>
<keyword evidence="7" id="KW-0630">Potassium</keyword>
<evidence type="ECO:0000256" key="8">
    <source>
        <dbReference type="ARBA" id="ARBA00023065"/>
    </source>
</evidence>
<reference evidence="13" key="1">
    <citation type="journal article" date="2004" name="Nature">
        <title>Genome duplication in the teleost fish Tetraodon nigroviridis reveals the early vertebrate proto-karyotype.</title>
        <authorList>
            <person name="Jaillon O."/>
            <person name="Aury J.-M."/>
            <person name="Brunet F."/>
            <person name="Petit J.-L."/>
            <person name="Stange-Thomann N."/>
            <person name="Mauceli E."/>
            <person name="Bouneau L."/>
            <person name="Fischer C."/>
            <person name="Ozouf-Costaz C."/>
            <person name="Bernot A."/>
            <person name="Nicaud S."/>
            <person name="Jaffe D."/>
            <person name="Fisher S."/>
            <person name="Lutfalla G."/>
            <person name="Dossat C."/>
            <person name="Segurens B."/>
            <person name="Dasilva C."/>
            <person name="Salanoubat M."/>
            <person name="Levy M."/>
            <person name="Boudet N."/>
            <person name="Castellano S."/>
            <person name="Anthouard V."/>
            <person name="Jubin C."/>
            <person name="Castelli V."/>
            <person name="Katinka M."/>
            <person name="Vacherie B."/>
            <person name="Biemont C."/>
            <person name="Skalli Z."/>
            <person name="Cattolico L."/>
            <person name="Poulain J."/>
            <person name="De Berardinis V."/>
            <person name="Cruaud C."/>
            <person name="Duprat S."/>
            <person name="Brottier P."/>
            <person name="Coutanceau J.-P."/>
            <person name="Gouzy J."/>
            <person name="Parra G."/>
            <person name="Lardier G."/>
            <person name="Chapple C."/>
            <person name="McKernan K.J."/>
            <person name="McEwan P."/>
            <person name="Bosak S."/>
            <person name="Kellis M."/>
            <person name="Volff J.-N."/>
            <person name="Guigo R."/>
            <person name="Zody M.C."/>
            <person name="Mesirov J."/>
            <person name="Lindblad-Toh K."/>
            <person name="Birren B."/>
            <person name="Nusbaum C."/>
            <person name="Kahn D."/>
            <person name="Robinson-Rechavi M."/>
            <person name="Laudet V."/>
            <person name="Schachter V."/>
            <person name="Quetier F."/>
            <person name="Saurin W."/>
            <person name="Scarpelli C."/>
            <person name="Wincker P."/>
            <person name="Lander E.S."/>
            <person name="Weissenbach J."/>
            <person name="Roest Crollius H."/>
        </authorList>
    </citation>
    <scope>NUCLEOTIDE SEQUENCE [LARGE SCALE GENOMIC DNA]</scope>
</reference>
<dbReference type="AlphaFoldDB" id="Q4RZM0"/>
<dbReference type="OrthoDB" id="8914707at2759"/>
<feature type="region of interest" description="Disordered" evidence="11">
    <location>
        <begin position="68"/>
        <end position="161"/>
    </location>
</feature>
<evidence type="ECO:0000256" key="5">
    <source>
        <dbReference type="ARBA" id="ARBA00022826"/>
    </source>
</evidence>
<evidence type="ECO:0000256" key="7">
    <source>
        <dbReference type="ARBA" id="ARBA00022958"/>
    </source>
</evidence>
<keyword evidence="3" id="KW-0472">Membrane</keyword>
<comment type="catalytic activity">
    <reaction evidence="10">
        <text>K(+)(in) = K(+)(out)</text>
        <dbReference type="Rhea" id="RHEA:29463"/>
        <dbReference type="ChEBI" id="CHEBI:29103"/>
    </reaction>
</comment>
<dbReference type="InterPro" id="IPR013821">
    <property type="entry name" value="K_chnl_volt-dep_KCNQ_C"/>
</dbReference>
<keyword evidence="2" id="KW-0813">Transport</keyword>
<feature type="domain" description="Potassium channel voltage dependent KCNQ C-terminal" evidence="12">
    <location>
        <begin position="111"/>
        <end position="153"/>
    </location>
</feature>
<evidence type="ECO:0000256" key="9">
    <source>
        <dbReference type="ARBA" id="ARBA00023303"/>
    </source>
</evidence>
<dbReference type="GO" id="GO:0008076">
    <property type="term" value="C:voltage-gated potassium channel complex"/>
    <property type="evidence" value="ECO:0007669"/>
    <property type="project" value="TreeGrafter"/>
</dbReference>
<keyword evidence="8" id="KW-0406">Ion transport</keyword>
<keyword evidence="6" id="KW-0851">Voltage-gated channel</keyword>
<protein>
    <submittedName>
        <fullName evidence="13">(spotted green pufferfish) hypothetical protein</fullName>
    </submittedName>
</protein>
<evidence type="ECO:0000259" key="12">
    <source>
        <dbReference type="Pfam" id="PF03520"/>
    </source>
</evidence>
<evidence type="ECO:0000256" key="3">
    <source>
        <dbReference type="ARBA" id="ARBA00022475"/>
    </source>
</evidence>
<evidence type="ECO:0000256" key="4">
    <source>
        <dbReference type="ARBA" id="ARBA00022538"/>
    </source>
</evidence>
<feature type="compositionally biased region" description="Polar residues" evidence="11">
    <location>
        <begin position="144"/>
        <end position="161"/>
    </location>
</feature>
<evidence type="ECO:0000256" key="2">
    <source>
        <dbReference type="ARBA" id="ARBA00022448"/>
    </source>
</evidence>
<keyword evidence="3" id="KW-1003">Cell membrane</keyword>
<evidence type="ECO:0000313" key="13">
    <source>
        <dbReference type="EMBL" id="CAG06162.1"/>
    </source>
</evidence>
<name>Q4RZM0_TETNG</name>
<keyword evidence="9" id="KW-0407">Ion channel</keyword>
<sequence>MRISFLGILGSGFALKVQEQHRQKHFEKRRNPAAYLIQCVWRSYAADENSVSIATWKTHLKALHTCSPTKKEQGESATSQKLSFKERVRLASPRGQTLKNRQASSVNDRRSPVTDISAEGTSPAKVQKSWSFNDRTRFRPSLRLKSQSRSTTDGELLATTS</sequence>
<accession>Q4RZM0</accession>
<evidence type="ECO:0000256" key="6">
    <source>
        <dbReference type="ARBA" id="ARBA00022882"/>
    </source>
</evidence>
<dbReference type="InterPro" id="IPR003937">
    <property type="entry name" value="K_chnl_volt-dep_KCNQ"/>
</dbReference>
<dbReference type="KEGG" id="tng:GSTEN00026414G001"/>
<keyword evidence="4" id="KW-0633">Potassium transport</keyword>
<gene>
    <name evidence="13" type="ORF">GSTENG00026414001</name>
</gene>
<dbReference type="PANTHER" id="PTHR47735:SF8">
    <property type="entry name" value="POTASSIUM VOLTAGE-GATED CHANNEL SUBFAMILY KQT MEMBER 5"/>
    <property type="match status" value="1"/>
</dbReference>
<dbReference type="PANTHER" id="PTHR47735">
    <property type="entry name" value="POTASSIUM VOLTAGE-GATED CHANNEL SUBFAMILY KQT MEMBER 4"/>
    <property type="match status" value="1"/>
</dbReference>
<dbReference type="Gene3D" id="6.10.140.1910">
    <property type="match status" value="1"/>
</dbReference>
<evidence type="ECO:0000256" key="11">
    <source>
        <dbReference type="SAM" id="MobiDB-lite"/>
    </source>
</evidence>
<dbReference type="Pfam" id="PF03520">
    <property type="entry name" value="KCNQ_channel"/>
    <property type="match status" value="1"/>
</dbReference>
<organism evidence="13">
    <name type="scientific">Tetraodon nigroviridis</name>
    <name type="common">Spotted green pufferfish</name>
    <name type="synonym">Chelonodon nigroviridis</name>
    <dbReference type="NCBI Taxonomy" id="99883"/>
    <lineage>
        <taxon>Eukaryota</taxon>
        <taxon>Metazoa</taxon>
        <taxon>Chordata</taxon>
        <taxon>Craniata</taxon>
        <taxon>Vertebrata</taxon>
        <taxon>Euteleostomi</taxon>
        <taxon>Actinopterygii</taxon>
        <taxon>Neopterygii</taxon>
        <taxon>Teleostei</taxon>
        <taxon>Neoteleostei</taxon>
        <taxon>Acanthomorphata</taxon>
        <taxon>Eupercaria</taxon>
        <taxon>Tetraodontiformes</taxon>
        <taxon>Tetradontoidea</taxon>
        <taxon>Tetraodontidae</taxon>
        <taxon>Tetraodon</taxon>
    </lineage>
</organism>
<comment type="subcellular location">
    <subcellularLocation>
        <location evidence="1">Cell membrane</location>
        <topology evidence="1">Multi-pass membrane protein</topology>
    </subcellularLocation>
</comment>
<keyword evidence="5" id="KW-0631">Potassium channel</keyword>
<evidence type="ECO:0000256" key="1">
    <source>
        <dbReference type="ARBA" id="ARBA00004651"/>
    </source>
</evidence>
<dbReference type="EMBL" id="CAAE01014786">
    <property type="protein sequence ID" value="CAG06162.1"/>
    <property type="molecule type" value="Genomic_DNA"/>
</dbReference>
<reference evidence="13" key="2">
    <citation type="submission" date="2004-02" db="EMBL/GenBank/DDBJ databases">
        <authorList>
            <consortium name="Genoscope"/>
            <consortium name="Whitehead Institute Centre for Genome Research"/>
        </authorList>
    </citation>
    <scope>NUCLEOTIDE SEQUENCE</scope>
</reference>
<proteinExistence type="predicted"/>
<evidence type="ECO:0000256" key="10">
    <source>
        <dbReference type="ARBA" id="ARBA00034430"/>
    </source>
</evidence>
<dbReference type="GO" id="GO:0005249">
    <property type="term" value="F:voltage-gated potassium channel activity"/>
    <property type="evidence" value="ECO:0007669"/>
    <property type="project" value="InterPro"/>
</dbReference>